<dbReference type="AlphaFoldDB" id="A0A0C2DIV7"/>
<comment type="caution">
    <text evidence="2">The sequence shown here is derived from an EMBL/GenBank/DDBJ whole genome shotgun (WGS) entry which is preliminary data.</text>
</comment>
<feature type="region of interest" description="Disordered" evidence="1">
    <location>
        <begin position="1"/>
        <end position="38"/>
    </location>
</feature>
<gene>
    <name evidence="2" type="ORF">DB30_00126</name>
</gene>
<sequence length="102" mass="10881">MADDTTGDGDADTGDGDGDPGDGDGDTGETSEPVGCNVPSPYMGGWDIGCCQDDIVPNGWSPGGIYAGTIMPDWTLQDQFGENVRLYDFCHEAIYFEYVALW</sequence>
<organism evidence="2 3">
    <name type="scientific">Enhygromyxa salina</name>
    <dbReference type="NCBI Taxonomy" id="215803"/>
    <lineage>
        <taxon>Bacteria</taxon>
        <taxon>Pseudomonadati</taxon>
        <taxon>Myxococcota</taxon>
        <taxon>Polyangia</taxon>
        <taxon>Nannocystales</taxon>
        <taxon>Nannocystaceae</taxon>
        <taxon>Enhygromyxa</taxon>
    </lineage>
</organism>
<evidence type="ECO:0000256" key="1">
    <source>
        <dbReference type="SAM" id="MobiDB-lite"/>
    </source>
</evidence>
<protein>
    <submittedName>
        <fullName evidence="2">Uncharacterized protein</fullName>
    </submittedName>
</protein>
<dbReference type="Proteomes" id="UP000031599">
    <property type="component" value="Unassembled WGS sequence"/>
</dbReference>
<dbReference type="EMBL" id="JMCC02000001">
    <property type="protein sequence ID" value="KIG19617.1"/>
    <property type="molecule type" value="Genomic_DNA"/>
</dbReference>
<evidence type="ECO:0000313" key="2">
    <source>
        <dbReference type="EMBL" id="KIG19617.1"/>
    </source>
</evidence>
<accession>A0A0C2DIV7</accession>
<proteinExistence type="predicted"/>
<reference evidence="2 3" key="1">
    <citation type="submission" date="2014-12" db="EMBL/GenBank/DDBJ databases">
        <title>Genome assembly of Enhygromyxa salina DSM 15201.</title>
        <authorList>
            <person name="Sharma G."/>
            <person name="Subramanian S."/>
        </authorList>
    </citation>
    <scope>NUCLEOTIDE SEQUENCE [LARGE SCALE GENOMIC DNA]</scope>
    <source>
        <strain evidence="2 3">DSM 15201</strain>
    </source>
</reference>
<evidence type="ECO:0000313" key="3">
    <source>
        <dbReference type="Proteomes" id="UP000031599"/>
    </source>
</evidence>
<name>A0A0C2DIV7_9BACT</name>
<feature type="compositionally biased region" description="Acidic residues" evidence="1">
    <location>
        <begin position="1"/>
        <end position="29"/>
    </location>
</feature>